<keyword evidence="1" id="KW-1133">Transmembrane helix</keyword>
<reference evidence="2 3" key="1">
    <citation type="submission" date="2015-04" db="EMBL/GenBank/DDBJ databases">
        <title>Microcin producing Clostridium sp. JC272T.</title>
        <authorList>
            <person name="Jyothsna T."/>
            <person name="Sasikala C."/>
            <person name="Ramana C."/>
        </authorList>
    </citation>
    <scope>NUCLEOTIDE SEQUENCE [LARGE SCALE GENOMIC DNA]</scope>
    <source>
        <strain evidence="2 3">JC272</strain>
    </source>
</reference>
<feature type="transmembrane region" description="Helical" evidence="1">
    <location>
        <begin position="73"/>
        <end position="96"/>
    </location>
</feature>
<feature type="transmembrane region" description="Helical" evidence="1">
    <location>
        <begin position="49"/>
        <end position="67"/>
    </location>
</feature>
<dbReference type="AlphaFoldDB" id="A0A0M3DDC1"/>
<evidence type="ECO:0000313" key="2">
    <source>
        <dbReference type="EMBL" id="KKY00126.1"/>
    </source>
</evidence>
<protein>
    <submittedName>
        <fullName evidence="2">Uncharacterized protein</fullName>
    </submittedName>
</protein>
<dbReference type="EMBL" id="LBBT01000331">
    <property type="protein sequence ID" value="KKY00126.1"/>
    <property type="molecule type" value="Genomic_DNA"/>
</dbReference>
<dbReference type="PATRIC" id="fig|1629550.3.peg.2682"/>
<sequence length="105" mass="12345">MSILGILTALCFFKRSRKLKETKDIEKYVYLYSSKIKDRDGYIELYSKIYFLDGVILIGIEIFYILNKYFFDLPIGVLVLIFGVIFISAFIEAIVIDKKSKKFIY</sequence>
<dbReference type="Proteomes" id="UP000034407">
    <property type="component" value="Unassembled WGS sequence"/>
</dbReference>
<proteinExistence type="predicted"/>
<evidence type="ECO:0000256" key="1">
    <source>
        <dbReference type="SAM" id="Phobius"/>
    </source>
</evidence>
<dbReference type="OrthoDB" id="1757645at2"/>
<dbReference type="RefSeq" id="WP_046824124.1">
    <property type="nucleotide sequence ID" value="NZ_LBBT01000331.1"/>
</dbReference>
<accession>A0A0M3DDC1</accession>
<comment type="caution">
    <text evidence="2">The sequence shown here is derived from an EMBL/GenBank/DDBJ whole genome shotgun (WGS) entry which is preliminary data.</text>
</comment>
<keyword evidence="3" id="KW-1185">Reference proteome</keyword>
<name>A0A0M3DDC1_9FIRM</name>
<evidence type="ECO:0000313" key="3">
    <source>
        <dbReference type="Proteomes" id="UP000034407"/>
    </source>
</evidence>
<gene>
    <name evidence="2" type="ORF">VN21_15920</name>
</gene>
<keyword evidence="1" id="KW-0812">Transmembrane</keyword>
<organism evidence="2 3">
    <name type="scientific">Paraclostridium benzoelyticum</name>
    <dbReference type="NCBI Taxonomy" id="1629550"/>
    <lineage>
        <taxon>Bacteria</taxon>
        <taxon>Bacillati</taxon>
        <taxon>Bacillota</taxon>
        <taxon>Clostridia</taxon>
        <taxon>Peptostreptococcales</taxon>
        <taxon>Peptostreptococcaceae</taxon>
        <taxon>Paraclostridium</taxon>
    </lineage>
</organism>
<keyword evidence="1" id="KW-0472">Membrane</keyword>